<dbReference type="CDD" id="cd00082">
    <property type="entry name" value="HisKA"/>
    <property type="match status" value="1"/>
</dbReference>
<keyword evidence="4" id="KW-0597">Phosphoprotein</keyword>
<evidence type="ECO:0000259" key="14">
    <source>
        <dbReference type="PROSITE" id="PS50885"/>
    </source>
</evidence>
<dbReference type="InterPro" id="IPR036890">
    <property type="entry name" value="HATPase_C_sf"/>
</dbReference>
<evidence type="ECO:0000256" key="5">
    <source>
        <dbReference type="ARBA" id="ARBA00022679"/>
    </source>
</evidence>
<dbReference type="SUPFAM" id="SSF158472">
    <property type="entry name" value="HAMP domain-like"/>
    <property type="match status" value="1"/>
</dbReference>
<dbReference type="PROSITE" id="PS50885">
    <property type="entry name" value="HAMP"/>
    <property type="match status" value="1"/>
</dbReference>
<dbReference type="PANTHER" id="PTHR45436">
    <property type="entry name" value="SENSOR HISTIDINE KINASE YKOH"/>
    <property type="match status" value="1"/>
</dbReference>
<feature type="domain" description="HAMP" evidence="14">
    <location>
        <begin position="214"/>
        <end position="266"/>
    </location>
</feature>
<name>A0A1I2D345_9MICO</name>
<sequence>MTTPAARDRSRPVGSGSRLGVRARVLLVVVSLSALGLLLAGLLAFVAQSRAVDAQIDQALNQTVSEFQQLAAEGTDPETGTSFTDARTLIYATMQLSIPTTNEGMIGIIGDRIALTAPPAVQLRLEDDPELVAALAGASQGERIVLRTLTTAQRTYRFAVIPVHVERGGADGALVTGFDQDAEHARFNQVFRVYAYVALGAIAVVALAGAWISSRALRPITALRETAQVITESDLSRRIAVTGNDDLSELARTVNAMLDRLEDAFVSQRQLLDDVGHELRTPVTIVRGHLELMDPDDPDDARTTRDIAMGELLRMQRLVDDLMTLATVAHPDFVRPTPTDVGRLTDDVLDVLRPLAPRRWVVDARATSTLLVDAQRITQALVQLAANAVRYSAEGSTIAVGSAVQDGRLRFWVRDEGVGIASDEVPRVFERFVRGDRGRGTHDGAGLGLAIVTAIAQAHGGRAWVESVQGVGSTFTIDLPAATRPAPLPQAGPADGEHSGTEHDAGEERNEQWPRS</sequence>
<gene>
    <name evidence="15" type="ORF">SAMN04488035_0383</name>
</gene>
<dbReference type="STRING" id="285351.SAMN04488035_0383"/>
<comment type="catalytic activity">
    <reaction evidence="1">
        <text>ATP + protein L-histidine = ADP + protein N-phospho-L-histidine.</text>
        <dbReference type="EC" id="2.7.13.3"/>
    </reaction>
</comment>
<evidence type="ECO:0000313" key="16">
    <source>
        <dbReference type="Proteomes" id="UP000198520"/>
    </source>
</evidence>
<dbReference type="EMBL" id="FONZ01000001">
    <property type="protein sequence ID" value="SFE74931.1"/>
    <property type="molecule type" value="Genomic_DNA"/>
</dbReference>
<dbReference type="GO" id="GO:0000155">
    <property type="term" value="F:phosphorelay sensor kinase activity"/>
    <property type="evidence" value="ECO:0007669"/>
    <property type="project" value="InterPro"/>
</dbReference>
<keyword evidence="5" id="KW-0808">Transferase</keyword>
<dbReference type="Pfam" id="PF00512">
    <property type="entry name" value="HisKA"/>
    <property type="match status" value="1"/>
</dbReference>
<dbReference type="CDD" id="cd06225">
    <property type="entry name" value="HAMP"/>
    <property type="match status" value="1"/>
</dbReference>
<evidence type="ECO:0000256" key="1">
    <source>
        <dbReference type="ARBA" id="ARBA00000085"/>
    </source>
</evidence>
<keyword evidence="8 12" id="KW-1133">Transmembrane helix</keyword>
<dbReference type="InterPro" id="IPR003660">
    <property type="entry name" value="HAMP_dom"/>
</dbReference>
<dbReference type="EC" id="2.7.13.3" evidence="3"/>
<dbReference type="Gene3D" id="1.10.287.130">
    <property type="match status" value="1"/>
</dbReference>
<proteinExistence type="predicted"/>
<dbReference type="InterPro" id="IPR003594">
    <property type="entry name" value="HATPase_dom"/>
</dbReference>
<reference evidence="16" key="1">
    <citation type="submission" date="2016-10" db="EMBL/GenBank/DDBJ databases">
        <authorList>
            <person name="Varghese N."/>
            <person name="Submissions S."/>
        </authorList>
    </citation>
    <scope>NUCLEOTIDE SEQUENCE [LARGE SCALE GENOMIC DNA]</scope>
    <source>
        <strain evidence="16">DSM 19083</strain>
    </source>
</reference>
<evidence type="ECO:0000256" key="6">
    <source>
        <dbReference type="ARBA" id="ARBA00022692"/>
    </source>
</evidence>
<protein>
    <recommendedName>
        <fullName evidence="3">histidine kinase</fullName>
        <ecNumber evidence="3">2.7.13.3</ecNumber>
    </recommendedName>
</protein>
<dbReference type="SMART" id="SM00388">
    <property type="entry name" value="HisKA"/>
    <property type="match status" value="1"/>
</dbReference>
<keyword evidence="7 15" id="KW-0418">Kinase</keyword>
<evidence type="ECO:0000256" key="3">
    <source>
        <dbReference type="ARBA" id="ARBA00012438"/>
    </source>
</evidence>
<dbReference type="Pfam" id="PF02518">
    <property type="entry name" value="HATPase_c"/>
    <property type="match status" value="1"/>
</dbReference>
<dbReference type="AlphaFoldDB" id="A0A1I2D345"/>
<evidence type="ECO:0000313" key="15">
    <source>
        <dbReference type="EMBL" id="SFE74931.1"/>
    </source>
</evidence>
<dbReference type="FunFam" id="3.30.565.10:FF:000006">
    <property type="entry name" value="Sensor histidine kinase WalK"/>
    <property type="match status" value="1"/>
</dbReference>
<dbReference type="InterPro" id="IPR004358">
    <property type="entry name" value="Sig_transdc_His_kin-like_C"/>
</dbReference>
<keyword evidence="9" id="KW-0902">Two-component regulatory system</keyword>
<keyword evidence="6 12" id="KW-0812">Transmembrane</keyword>
<dbReference type="InterPro" id="IPR036097">
    <property type="entry name" value="HisK_dim/P_sf"/>
</dbReference>
<organism evidence="15 16">
    <name type="scientific">Flavimobilis marinus</name>
    <dbReference type="NCBI Taxonomy" id="285351"/>
    <lineage>
        <taxon>Bacteria</taxon>
        <taxon>Bacillati</taxon>
        <taxon>Actinomycetota</taxon>
        <taxon>Actinomycetes</taxon>
        <taxon>Micrococcales</taxon>
        <taxon>Jonesiaceae</taxon>
        <taxon>Flavimobilis</taxon>
    </lineage>
</organism>
<keyword evidence="16" id="KW-1185">Reference proteome</keyword>
<evidence type="ECO:0000256" key="4">
    <source>
        <dbReference type="ARBA" id="ARBA00022553"/>
    </source>
</evidence>
<evidence type="ECO:0000256" key="7">
    <source>
        <dbReference type="ARBA" id="ARBA00022777"/>
    </source>
</evidence>
<dbReference type="PROSITE" id="PS50109">
    <property type="entry name" value="HIS_KIN"/>
    <property type="match status" value="1"/>
</dbReference>
<dbReference type="CDD" id="cd00075">
    <property type="entry name" value="HATPase"/>
    <property type="match status" value="1"/>
</dbReference>
<evidence type="ECO:0000256" key="12">
    <source>
        <dbReference type="SAM" id="Phobius"/>
    </source>
</evidence>
<dbReference type="RefSeq" id="WP_093374542.1">
    <property type="nucleotide sequence ID" value="NZ_BNAN01000001.1"/>
</dbReference>
<dbReference type="InterPro" id="IPR005467">
    <property type="entry name" value="His_kinase_dom"/>
</dbReference>
<dbReference type="InterPro" id="IPR050428">
    <property type="entry name" value="TCS_sensor_his_kinase"/>
</dbReference>
<dbReference type="Pfam" id="PF00672">
    <property type="entry name" value="HAMP"/>
    <property type="match status" value="1"/>
</dbReference>
<accession>A0A1I2D345</accession>
<keyword evidence="10 12" id="KW-0472">Membrane</keyword>
<feature type="domain" description="Histidine kinase" evidence="13">
    <location>
        <begin position="274"/>
        <end position="483"/>
    </location>
</feature>
<dbReference type="Gene3D" id="3.30.565.10">
    <property type="entry name" value="Histidine kinase-like ATPase, C-terminal domain"/>
    <property type="match status" value="1"/>
</dbReference>
<dbReference type="OrthoDB" id="9786919at2"/>
<feature type="transmembrane region" description="Helical" evidence="12">
    <location>
        <begin position="193"/>
        <end position="212"/>
    </location>
</feature>
<comment type="subcellular location">
    <subcellularLocation>
        <location evidence="2">Cell membrane</location>
    </subcellularLocation>
</comment>
<dbReference type="SMART" id="SM00304">
    <property type="entry name" value="HAMP"/>
    <property type="match status" value="1"/>
</dbReference>
<dbReference type="SUPFAM" id="SSF47384">
    <property type="entry name" value="Homodimeric domain of signal transducing histidine kinase"/>
    <property type="match status" value="1"/>
</dbReference>
<evidence type="ECO:0000256" key="9">
    <source>
        <dbReference type="ARBA" id="ARBA00023012"/>
    </source>
</evidence>
<dbReference type="SUPFAM" id="SSF55874">
    <property type="entry name" value="ATPase domain of HSP90 chaperone/DNA topoisomerase II/histidine kinase"/>
    <property type="match status" value="1"/>
</dbReference>
<dbReference type="Gene3D" id="6.10.340.10">
    <property type="match status" value="1"/>
</dbReference>
<evidence type="ECO:0000256" key="11">
    <source>
        <dbReference type="SAM" id="MobiDB-lite"/>
    </source>
</evidence>
<evidence type="ECO:0000259" key="13">
    <source>
        <dbReference type="PROSITE" id="PS50109"/>
    </source>
</evidence>
<evidence type="ECO:0000256" key="2">
    <source>
        <dbReference type="ARBA" id="ARBA00004236"/>
    </source>
</evidence>
<feature type="region of interest" description="Disordered" evidence="11">
    <location>
        <begin position="481"/>
        <end position="516"/>
    </location>
</feature>
<dbReference type="InterPro" id="IPR003661">
    <property type="entry name" value="HisK_dim/P_dom"/>
</dbReference>
<dbReference type="Proteomes" id="UP000198520">
    <property type="component" value="Unassembled WGS sequence"/>
</dbReference>
<feature type="compositionally biased region" description="Basic and acidic residues" evidence="11">
    <location>
        <begin position="495"/>
        <end position="516"/>
    </location>
</feature>
<dbReference type="GO" id="GO:0005886">
    <property type="term" value="C:plasma membrane"/>
    <property type="evidence" value="ECO:0007669"/>
    <property type="project" value="UniProtKB-SubCell"/>
</dbReference>
<dbReference type="PANTHER" id="PTHR45436:SF5">
    <property type="entry name" value="SENSOR HISTIDINE KINASE TRCS"/>
    <property type="match status" value="1"/>
</dbReference>
<dbReference type="SMART" id="SM00387">
    <property type="entry name" value="HATPase_c"/>
    <property type="match status" value="1"/>
</dbReference>
<evidence type="ECO:0000256" key="10">
    <source>
        <dbReference type="ARBA" id="ARBA00023136"/>
    </source>
</evidence>
<evidence type="ECO:0000256" key="8">
    <source>
        <dbReference type="ARBA" id="ARBA00022989"/>
    </source>
</evidence>
<dbReference type="PRINTS" id="PR00344">
    <property type="entry name" value="BCTRLSENSOR"/>
</dbReference>